<dbReference type="EMBL" id="JBHSGO010000216">
    <property type="protein sequence ID" value="MFC4666811.1"/>
    <property type="molecule type" value="Genomic_DNA"/>
</dbReference>
<evidence type="ECO:0000313" key="3">
    <source>
        <dbReference type="EMBL" id="MFC4666811.1"/>
    </source>
</evidence>
<evidence type="ECO:0000259" key="2">
    <source>
        <dbReference type="PROSITE" id="PS50126"/>
    </source>
</evidence>
<dbReference type="InterPro" id="IPR040764">
    <property type="entry name" value="CvfB_WH"/>
</dbReference>
<dbReference type="Gene3D" id="2.40.50.140">
    <property type="entry name" value="Nucleic acid-binding proteins"/>
    <property type="match status" value="2"/>
</dbReference>
<dbReference type="PROSITE" id="PS50126">
    <property type="entry name" value="S1"/>
    <property type="match status" value="1"/>
</dbReference>
<dbReference type="PANTHER" id="PTHR37296">
    <property type="entry name" value="CONSERVED VIRULENCE FACTOR B"/>
    <property type="match status" value="1"/>
</dbReference>
<dbReference type="Proteomes" id="UP001596020">
    <property type="component" value="Unassembled WGS sequence"/>
</dbReference>
<sequence length="278" mass="31339">MSNYPPYLGHKQQFKVNRLTEIGAYIDGGDTEILVPVKYLPQGIRPDDMLDVFIYHDNEGRLIGTTLSPLIEVGEVAALNCVSVTNHGAFMEWGIQRDLFVPFAEQSDEIVEGRKYLVYAYIDEVSGKVVGSTKLSKHLGNLPPQYNPGDKVSGVVYGRNDFGYRVVVDNKHWGMIYYSEDAVNYHHGDRVELYVVRLREDGRIDLSIKPVGLKRITNSADKLLDLLKNKKRLPIGDKSDPQEIRKQTGLSKKAFKMAAGILYKERLIKIGPDSIELV</sequence>
<dbReference type="Pfam" id="PF17783">
    <property type="entry name" value="WHD_CvfB"/>
    <property type="match status" value="1"/>
</dbReference>
<dbReference type="SMART" id="SM00316">
    <property type="entry name" value="S1"/>
    <property type="match status" value="2"/>
</dbReference>
<evidence type="ECO:0000313" key="4">
    <source>
        <dbReference type="Proteomes" id="UP001596020"/>
    </source>
</evidence>
<dbReference type="RefSeq" id="WP_380080245.1">
    <property type="nucleotide sequence ID" value="NZ_JBHSGO010000216.1"/>
</dbReference>
<dbReference type="SUPFAM" id="SSF50249">
    <property type="entry name" value="Nucleic acid-binding proteins"/>
    <property type="match status" value="1"/>
</dbReference>
<accession>A0ABV9KAX4</accession>
<reference evidence="4" key="1">
    <citation type="journal article" date="2019" name="Int. J. Syst. Evol. Microbiol.">
        <title>The Global Catalogue of Microorganisms (GCM) 10K type strain sequencing project: providing services to taxonomists for standard genome sequencing and annotation.</title>
        <authorList>
            <consortium name="The Broad Institute Genomics Platform"/>
            <consortium name="The Broad Institute Genome Sequencing Center for Infectious Disease"/>
            <person name="Wu L."/>
            <person name="Ma J."/>
        </authorList>
    </citation>
    <scope>NUCLEOTIDE SEQUENCE [LARGE SCALE GENOMIC DNA]</scope>
    <source>
        <strain evidence="4">CGMCC 4.7357</strain>
    </source>
</reference>
<dbReference type="InterPro" id="IPR014464">
    <property type="entry name" value="CvfB_fam"/>
</dbReference>
<evidence type="ECO:0000256" key="1">
    <source>
        <dbReference type="PIRNR" id="PIRNR012524"/>
    </source>
</evidence>
<comment type="caution">
    <text evidence="3">The sequence shown here is derived from an EMBL/GenBank/DDBJ whole genome shotgun (WGS) entry which is preliminary data.</text>
</comment>
<dbReference type="Pfam" id="PF13509">
    <property type="entry name" value="S1_2"/>
    <property type="match status" value="1"/>
</dbReference>
<feature type="domain" description="S1 motif" evidence="2">
    <location>
        <begin position="149"/>
        <end position="209"/>
    </location>
</feature>
<protein>
    <submittedName>
        <fullName evidence="3">S1 RNA-binding domain-containing protein</fullName>
    </submittedName>
</protein>
<dbReference type="Pfam" id="PF00575">
    <property type="entry name" value="S1"/>
    <property type="match status" value="1"/>
</dbReference>
<name>A0ABV9KAX4_9PORP</name>
<gene>
    <name evidence="3" type="ORF">ACFO3G_09425</name>
</gene>
<comment type="similarity">
    <text evidence="1">Belongs to the CvfB family.</text>
</comment>
<keyword evidence="4" id="KW-1185">Reference proteome</keyword>
<dbReference type="PANTHER" id="PTHR37296:SF1">
    <property type="entry name" value="CONSERVED VIRULENCE FACTOR B"/>
    <property type="match status" value="1"/>
</dbReference>
<dbReference type="Gene3D" id="1.10.10.10">
    <property type="entry name" value="Winged helix-like DNA-binding domain superfamily/Winged helix DNA-binding domain"/>
    <property type="match status" value="1"/>
</dbReference>
<dbReference type="InterPro" id="IPR012340">
    <property type="entry name" value="NA-bd_OB-fold"/>
</dbReference>
<organism evidence="3 4">
    <name type="scientific">Falsiporphyromonas endometrii</name>
    <dbReference type="NCBI Taxonomy" id="1387297"/>
    <lineage>
        <taxon>Bacteria</taxon>
        <taxon>Pseudomonadati</taxon>
        <taxon>Bacteroidota</taxon>
        <taxon>Bacteroidia</taxon>
        <taxon>Bacteroidales</taxon>
        <taxon>Porphyromonadaceae</taxon>
        <taxon>Falsiporphyromonas</taxon>
    </lineage>
</organism>
<dbReference type="InterPro" id="IPR036388">
    <property type="entry name" value="WH-like_DNA-bd_sf"/>
</dbReference>
<dbReference type="InterPro" id="IPR039566">
    <property type="entry name" value="CvfB_S1_st"/>
</dbReference>
<dbReference type="InterPro" id="IPR003029">
    <property type="entry name" value="S1_domain"/>
</dbReference>
<proteinExistence type="inferred from homology"/>
<dbReference type="PIRSF" id="PIRSF012524">
    <property type="entry name" value="YitL_S1"/>
    <property type="match status" value="1"/>
</dbReference>